<keyword evidence="3" id="KW-1185">Reference proteome</keyword>
<dbReference type="InParanoid" id="A0A251T8Z9"/>
<dbReference type="AlphaFoldDB" id="A0A251T8Z9"/>
<dbReference type="EMBL" id="CM007900">
    <property type="protein sequence ID" value="OTG07630.1"/>
    <property type="molecule type" value="Genomic_DNA"/>
</dbReference>
<name>A0A251T8Z9_HELAN</name>
<proteinExistence type="predicted"/>
<evidence type="ECO:0000313" key="1">
    <source>
        <dbReference type="EMBL" id="KAF5780976.1"/>
    </source>
</evidence>
<reference evidence="2" key="2">
    <citation type="submission" date="2017-02" db="EMBL/GenBank/DDBJ databases">
        <title>Sunflower complete genome.</title>
        <authorList>
            <person name="Langlade N."/>
            <person name="Munos S."/>
        </authorList>
    </citation>
    <scope>NUCLEOTIDE SEQUENCE [LARGE SCALE GENOMIC DNA]</scope>
    <source>
        <tissue evidence="2">Leaves</tissue>
    </source>
</reference>
<evidence type="ECO:0000313" key="3">
    <source>
        <dbReference type="Proteomes" id="UP000215914"/>
    </source>
</evidence>
<organism evidence="2 3">
    <name type="scientific">Helianthus annuus</name>
    <name type="common">Common sunflower</name>
    <dbReference type="NCBI Taxonomy" id="4232"/>
    <lineage>
        <taxon>Eukaryota</taxon>
        <taxon>Viridiplantae</taxon>
        <taxon>Streptophyta</taxon>
        <taxon>Embryophyta</taxon>
        <taxon>Tracheophyta</taxon>
        <taxon>Spermatophyta</taxon>
        <taxon>Magnoliopsida</taxon>
        <taxon>eudicotyledons</taxon>
        <taxon>Gunneridae</taxon>
        <taxon>Pentapetalae</taxon>
        <taxon>asterids</taxon>
        <taxon>campanulids</taxon>
        <taxon>Asterales</taxon>
        <taxon>Asteraceae</taxon>
        <taxon>Asteroideae</taxon>
        <taxon>Heliantheae alliance</taxon>
        <taxon>Heliantheae</taxon>
        <taxon>Helianthus</taxon>
    </lineage>
</organism>
<dbReference type="EMBL" id="MNCJ02000326">
    <property type="protein sequence ID" value="KAF5780976.1"/>
    <property type="molecule type" value="Genomic_DNA"/>
</dbReference>
<evidence type="ECO:0000313" key="2">
    <source>
        <dbReference type="EMBL" id="OTG07630.1"/>
    </source>
</evidence>
<accession>A0A251T8Z9</accession>
<protein>
    <submittedName>
        <fullName evidence="2">Uncharacterized protein</fullName>
    </submittedName>
</protein>
<dbReference type="Gramene" id="mRNA:HanXRQr2_Chr11g0478091">
    <property type="protein sequence ID" value="mRNA:HanXRQr2_Chr11g0478091"/>
    <property type="gene ID" value="HanXRQr2_Chr11g0478091"/>
</dbReference>
<reference evidence="1" key="3">
    <citation type="submission" date="2020-06" db="EMBL/GenBank/DDBJ databases">
        <title>Helianthus annuus Genome sequencing and assembly Release 2.</title>
        <authorList>
            <person name="Gouzy J."/>
            <person name="Langlade N."/>
            <person name="Munos S."/>
        </authorList>
    </citation>
    <scope>NUCLEOTIDE SEQUENCE</scope>
    <source>
        <tissue evidence="1">Leaves</tissue>
    </source>
</reference>
<gene>
    <name evidence="2" type="ORF">HannXRQ_Chr11g0332591</name>
    <name evidence="1" type="ORF">HanXRQr2_Chr11g0478091</name>
</gene>
<reference evidence="1 3" key="1">
    <citation type="journal article" date="2017" name="Nature">
        <title>The sunflower genome provides insights into oil metabolism, flowering and Asterid evolution.</title>
        <authorList>
            <person name="Badouin H."/>
            <person name="Gouzy J."/>
            <person name="Grassa C.J."/>
            <person name="Murat F."/>
            <person name="Staton S.E."/>
            <person name="Cottret L."/>
            <person name="Lelandais-Briere C."/>
            <person name="Owens G.L."/>
            <person name="Carrere S."/>
            <person name="Mayjonade B."/>
            <person name="Legrand L."/>
            <person name="Gill N."/>
            <person name="Kane N.C."/>
            <person name="Bowers J.E."/>
            <person name="Hubner S."/>
            <person name="Bellec A."/>
            <person name="Berard A."/>
            <person name="Berges H."/>
            <person name="Blanchet N."/>
            <person name="Boniface M.C."/>
            <person name="Brunel D."/>
            <person name="Catrice O."/>
            <person name="Chaidir N."/>
            <person name="Claudel C."/>
            <person name="Donnadieu C."/>
            <person name="Faraut T."/>
            <person name="Fievet G."/>
            <person name="Helmstetter N."/>
            <person name="King M."/>
            <person name="Knapp S.J."/>
            <person name="Lai Z."/>
            <person name="Le Paslier M.C."/>
            <person name="Lippi Y."/>
            <person name="Lorenzon L."/>
            <person name="Mandel J.R."/>
            <person name="Marage G."/>
            <person name="Marchand G."/>
            <person name="Marquand E."/>
            <person name="Bret-Mestries E."/>
            <person name="Morien E."/>
            <person name="Nambeesan S."/>
            <person name="Nguyen T."/>
            <person name="Pegot-Espagnet P."/>
            <person name="Pouilly N."/>
            <person name="Raftis F."/>
            <person name="Sallet E."/>
            <person name="Schiex T."/>
            <person name="Thomas J."/>
            <person name="Vandecasteele C."/>
            <person name="Vares D."/>
            <person name="Vear F."/>
            <person name="Vautrin S."/>
            <person name="Crespi M."/>
            <person name="Mangin B."/>
            <person name="Burke J.M."/>
            <person name="Salse J."/>
            <person name="Munos S."/>
            <person name="Vincourt P."/>
            <person name="Rieseberg L.H."/>
            <person name="Langlade N.B."/>
        </authorList>
    </citation>
    <scope>NUCLEOTIDE SEQUENCE [LARGE SCALE GENOMIC DNA]</scope>
    <source>
        <strain evidence="3">cv. SF193</strain>
        <tissue evidence="1">Leaves</tissue>
    </source>
</reference>
<sequence>MGQVSLSTFQLFPINPLVSSQILACSLTVLCWCYNNKIWVILYTHPCNLISQDGGFGACLSVAESAGVAASAGEEKSTWTEVSKLTVSRCDVLSAYWSLGITYLIQRYISYLRSGYKDTKN</sequence>
<dbReference type="Proteomes" id="UP000215914">
    <property type="component" value="Chromosome 11"/>
</dbReference>